<dbReference type="GO" id="GO:0005634">
    <property type="term" value="C:nucleus"/>
    <property type="evidence" value="ECO:0007669"/>
    <property type="project" value="TreeGrafter"/>
</dbReference>
<dbReference type="GO" id="GO:0001522">
    <property type="term" value="P:pseudouridine synthesis"/>
    <property type="evidence" value="ECO:0007669"/>
    <property type="project" value="InterPro"/>
</dbReference>
<protein>
    <recommendedName>
        <fullName evidence="5">TRUD domain-containing protein</fullName>
    </recommendedName>
</protein>
<dbReference type="AlphaFoldDB" id="A0A7J6RQW7"/>
<dbReference type="EMBL" id="JABANM010020360">
    <property type="protein sequence ID" value="KAF4722953.1"/>
    <property type="molecule type" value="Genomic_DNA"/>
</dbReference>
<evidence type="ECO:0000313" key="6">
    <source>
        <dbReference type="EMBL" id="KAF4722953.1"/>
    </source>
</evidence>
<reference evidence="6 7" key="1">
    <citation type="submission" date="2020-04" db="EMBL/GenBank/DDBJ databases">
        <title>Perkinsus olseni comparative genomics.</title>
        <authorList>
            <person name="Bogema D.R."/>
        </authorList>
    </citation>
    <scope>NUCLEOTIDE SEQUENCE [LARGE SCALE GENOMIC DNA]</scope>
    <source>
        <strain evidence="6">ATCC PRA-205</strain>
    </source>
</reference>
<dbReference type="InterPro" id="IPR020103">
    <property type="entry name" value="PsdUridine_synth_cat_dom_sf"/>
</dbReference>
<dbReference type="InterPro" id="IPR001656">
    <property type="entry name" value="PsdUridine_synth_TruD"/>
</dbReference>
<keyword evidence="2" id="KW-0819">tRNA processing</keyword>
<dbReference type="PROSITE" id="PS01268">
    <property type="entry name" value="UPF0024"/>
    <property type="match status" value="1"/>
</dbReference>
<dbReference type="PANTHER" id="PTHR13326:SF21">
    <property type="entry name" value="PSEUDOURIDYLATE SYNTHASE PUS7L"/>
    <property type="match status" value="1"/>
</dbReference>
<keyword evidence="3" id="KW-0413">Isomerase</keyword>
<gene>
    <name evidence="6" type="ORF">FOZ62_019292</name>
</gene>
<dbReference type="GO" id="GO:0009982">
    <property type="term" value="F:pseudouridine synthase activity"/>
    <property type="evidence" value="ECO:0007669"/>
    <property type="project" value="InterPro"/>
</dbReference>
<dbReference type="InterPro" id="IPR042214">
    <property type="entry name" value="TruD_catalytic"/>
</dbReference>
<dbReference type="PROSITE" id="PS50984">
    <property type="entry name" value="TRUD"/>
    <property type="match status" value="1"/>
</dbReference>
<dbReference type="Proteomes" id="UP000574390">
    <property type="component" value="Unassembled WGS sequence"/>
</dbReference>
<sequence>MTDYTLPPSEAEVGIKLYLDHDKKDGDDERHIALPCLFKHRFQDFHVYEIPDGPASSGPLHLTELWTKDRVVQEIRDKREREDNLQNTLGPDYPITEQQLESINACLTEEDKDKLVAFLKTSRNDANAPKYCLLDGDTIQDKPGRTKVHQLIKTEFPSGMFITDTVDPCTDTNDRHQIRVWIKKDFTIGQKRARELAAAANSDEGNDKKRPRDGRHRKGRKPTGGGDKKQSSTKQDLPQARYDPWPKDQPDYLYFNMYKENRDTAEAVSSISRAMGKKNTKAFTVAGTKDRRGVTVQHVCMWRTYAEQVKRAMLSGQWDKFVRLSDFHYRPHKLSLGMLYGNRFYVALRGIKECPSEEGLTKAFNALSTKGFINYFGMQRFGTQLTRTYEIGQAMVARDWVRAVRLIMGETSILRSQQEDNEEGSSRGDMIDKARRAYLVDNDPEKSLKLMPRMMHIERKIITLLAKDPNGHLAALQQLPTPTLSLYVHSLQSFVWNHAVTHRLEAYGPTIVVGDIVLSNTRDDTGKGDNDDEQQGPATTTTASSSDDDTTEDEGGLKGAHSDDDDEGMTRTDNRKVVHITVDNISDYSIYDVVLPLPGSNTEYPENMQQWYKDFTSTALGLSLLDDFKSCTTSGGVFNLPGSYRNMLERAEDVEYEVIQPERALDRTLIPTDIDNITKRDYTAEKLTGDKDKAILEGTYSIAFKTTLKSGNNNNVDGGGRRLIIYVYCITSIMADSAAATANQTDEVNRDKFESGPLSLLTKACEENSQ</sequence>
<evidence type="ECO:0000256" key="3">
    <source>
        <dbReference type="ARBA" id="ARBA00023235"/>
    </source>
</evidence>
<comment type="caution">
    <text evidence="6">The sequence shown here is derived from an EMBL/GenBank/DDBJ whole genome shotgun (WGS) entry which is preliminary data.</text>
</comment>
<evidence type="ECO:0000313" key="7">
    <source>
        <dbReference type="Proteomes" id="UP000574390"/>
    </source>
</evidence>
<dbReference type="PIRSF" id="PIRSF037016">
    <property type="entry name" value="Pseudouridin_synth_euk_prd"/>
    <property type="match status" value="1"/>
</dbReference>
<dbReference type="SUPFAM" id="SSF55120">
    <property type="entry name" value="Pseudouridine synthase"/>
    <property type="match status" value="1"/>
</dbReference>
<evidence type="ECO:0000259" key="5">
    <source>
        <dbReference type="PROSITE" id="PS50984"/>
    </source>
</evidence>
<proteinExistence type="inferred from homology"/>
<organism evidence="6 7">
    <name type="scientific">Perkinsus olseni</name>
    <name type="common">Perkinsus atlanticus</name>
    <dbReference type="NCBI Taxonomy" id="32597"/>
    <lineage>
        <taxon>Eukaryota</taxon>
        <taxon>Sar</taxon>
        <taxon>Alveolata</taxon>
        <taxon>Perkinsozoa</taxon>
        <taxon>Perkinsea</taxon>
        <taxon>Perkinsida</taxon>
        <taxon>Perkinsidae</taxon>
        <taxon>Perkinsus</taxon>
    </lineage>
</organism>
<dbReference type="Pfam" id="PF01142">
    <property type="entry name" value="TruD"/>
    <property type="match status" value="1"/>
</dbReference>
<dbReference type="Gene3D" id="3.30.2350.20">
    <property type="entry name" value="TruD, catalytic domain"/>
    <property type="match status" value="2"/>
</dbReference>
<dbReference type="InterPro" id="IPR011760">
    <property type="entry name" value="PsdUridine_synth_TruD_insert"/>
</dbReference>
<dbReference type="GO" id="GO:0003723">
    <property type="term" value="F:RNA binding"/>
    <property type="evidence" value="ECO:0007669"/>
    <property type="project" value="InterPro"/>
</dbReference>
<dbReference type="NCBIfam" id="TIGR00094">
    <property type="entry name" value="tRNA_TruD_broad"/>
    <property type="match status" value="1"/>
</dbReference>
<dbReference type="GO" id="GO:0008033">
    <property type="term" value="P:tRNA processing"/>
    <property type="evidence" value="ECO:0007669"/>
    <property type="project" value="UniProtKB-KW"/>
</dbReference>
<feature type="region of interest" description="Disordered" evidence="4">
    <location>
        <begin position="522"/>
        <end position="571"/>
    </location>
</feature>
<accession>A0A7J6RQW7</accession>
<dbReference type="PANTHER" id="PTHR13326">
    <property type="entry name" value="TRNA PSEUDOURIDINE SYNTHASE D"/>
    <property type="match status" value="1"/>
</dbReference>
<feature type="compositionally biased region" description="Basic residues" evidence="4">
    <location>
        <begin position="211"/>
        <end position="221"/>
    </location>
</feature>
<feature type="region of interest" description="Disordered" evidence="4">
    <location>
        <begin position="197"/>
        <end position="248"/>
    </location>
</feature>
<dbReference type="InterPro" id="IPR020119">
    <property type="entry name" value="PsdUridine_synth_TruD_CS"/>
</dbReference>
<dbReference type="CDD" id="cd02576">
    <property type="entry name" value="PseudoU_synth_ScPUS7"/>
    <property type="match status" value="1"/>
</dbReference>
<feature type="domain" description="TRUD" evidence="5">
    <location>
        <begin position="371"/>
        <end position="650"/>
    </location>
</feature>
<comment type="similarity">
    <text evidence="1">Belongs to the pseudouridine synthase TruD family.</text>
</comment>
<evidence type="ECO:0000256" key="4">
    <source>
        <dbReference type="SAM" id="MobiDB-lite"/>
    </source>
</evidence>
<evidence type="ECO:0000256" key="1">
    <source>
        <dbReference type="ARBA" id="ARBA00007953"/>
    </source>
</evidence>
<evidence type="ECO:0000256" key="2">
    <source>
        <dbReference type="ARBA" id="ARBA00022694"/>
    </source>
</evidence>
<name>A0A7J6RQW7_PEROL</name>
<feature type="non-terminal residue" evidence="6">
    <location>
        <position position="770"/>
    </location>
</feature>